<evidence type="ECO:0000256" key="8">
    <source>
        <dbReference type="PROSITE-ProRule" id="PRU00042"/>
    </source>
</evidence>
<dbReference type="CDD" id="cd07765">
    <property type="entry name" value="KRAB_A-box"/>
    <property type="match status" value="1"/>
</dbReference>
<accession>A0ABM5FG80</accession>
<dbReference type="PANTHER" id="PTHR14003">
    <property type="entry name" value="TRANSCRIPTIONAL REPRESSOR PROTEIN YY"/>
    <property type="match status" value="1"/>
</dbReference>
<evidence type="ECO:0000313" key="15">
    <source>
        <dbReference type="RefSeq" id="XP_072844413.1"/>
    </source>
</evidence>
<dbReference type="Gene3D" id="6.10.140.140">
    <property type="match status" value="1"/>
</dbReference>
<keyword evidence="13" id="KW-1185">Reference proteome</keyword>
<keyword evidence="6" id="KW-0804">Transcription</keyword>
<dbReference type="PROSITE" id="PS50157">
    <property type="entry name" value="ZINC_FINGER_C2H2_2"/>
    <property type="match status" value="11"/>
</dbReference>
<feature type="domain" description="C2H2-type" evidence="10">
    <location>
        <begin position="694"/>
        <end position="721"/>
    </location>
</feature>
<dbReference type="CDD" id="cd07936">
    <property type="entry name" value="SCAN"/>
    <property type="match status" value="1"/>
</dbReference>
<dbReference type="SMART" id="SM00431">
    <property type="entry name" value="SCAN"/>
    <property type="match status" value="1"/>
</dbReference>
<dbReference type="Gene3D" id="3.30.160.60">
    <property type="entry name" value="Classic Zinc Finger"/>
    <property type="match status" value="11"/>
</dbReference>
<dbReference type="PROSITE" id="PS50804">
    <property type="entry name" value="SCAN_BOX"/>
    <property type="match status" value="1"/>
</dbReference>
<keyword evidence="5" id="KW-0805">Transcription regulation</keyword>
<feature type="domain" description="C2H2-type" evidence="10">
    <location>
        <begin position="638"/>
        <end position="665"/>
    </location>
</feature>
<evidence type="ECO:0000256" key="7">
    <source>
        <dbReference type="ARBA" id="ARBA00023242"/>
    </source>
</evidence>
<dbReference type="Pfam" id="PF01352">
    <property type="entry name" value="KRAB"/>
    <property type="match status" value="1"/>
</dbReference>
<feature type="domain" description="C2H2-type" evidence="10">
    <location>
        <begin position="442"/>
        <end position="469"/>
    </location>
</feature>
<dbReference type="SUPFAM" id="SSF57667">
    <property type="entry name" value="beta-beta-alpha zinc fingers"/>
    <property type="match status" value="6"/>
</dbReference>
<feature type="domain" description="KRAB" evidence="12">
    <location>
        <begin position="342"/>
        <end position="413"/>
    </location>
</feature>
<dbReference type="SMART" id="SM00349">
    <property type="entry name" value="KRAB"/>
    <property type="match status" value="1"/>
</dbReference>
<feature type="domain" description="C2H2-type" evidence="10">
    <location>
        <begin position="554"/>
        <end position="581"/>
    </location>
</feature>
<evidence type="ECO:0000259" key="12">
    <source>
        <dbReference type="PROSITE" id="PS50805"/>
    </source>
</evidence>
<dbReference type="InterPro" id="IPR036236">
    <property type="entry name" value="Znf_C2H2_sf"/>
</dbReference>
<dbReference type="InterPro" id="IPR038269">
    <property type="entry name" value="SCAN_sf"/>
</dbReference>
<dbReference type="SMART" id="SM00355">
    <property type="entry name" value="ZnF_C2H2"/>
    <property type="match status" value="11"/>
</dbReference>
<evidence type="ECO:0000313" key="14">
    <source>
        <dbReference type="RefSeq" id="XP_072844412.1"/>
    </source>
</evidence>
<dbReference type="InterPro" id="IPR013087">
    <property type="entry name" value="Znf_C2H2_type"/>
</dbReference>
<keyword evidence="3 8" id="KW-0863">Zinc-finger</keyword>
<dbReference type="InterPro" id="IPR036051">
    <property type="entry name" value="KRAB_dom_sf"/>
</dbReference>
<dbReference type="PROSITE" id="PS50805">
    <property type="entry name" value="KRAB"/>
    <property type="match status" value="1"/>
</dbReference>
<evidence type="ECO:0000256" key="9">
    <source>
        <dbReference type="SAM" id="MobiDB-lite"/>
    </source>
</evidence>
<gene>
    <name evidence="14 15" type="primary">LOC110070393</name>
</gene>
<feature type="domain" description="C2H2-type" evidence="10">
    <location>
        <begin position="666"/>
        <end position="693"/>
    </location>
</feature>
<dbReference type="Gene3D" id="1.10.4020.10">
    <property type="entry name" value="DNA breaking-rejoining enzymes"/>
    <property type="match status" value="1"/>
</dbReference>
<feature type="compositionally biased region" description="Gly residues" evidence="9">
    <location>
        <begin position="12"/>
        <end position="27"/>
    </location>
</feature>
<feature type="domain" description="C2H2-type" evidence="10">
    <location>
        <begin position="526"/>
        <end position="553"/>
    </location>
</feature>
<dbReference type="SUPFAM" id="SSF109640">
    <property type="entry name" value="KRAB domain (Kruppel-associated box)"/>
    <property type="match status" value="1"/>
</dbReference>
<evidence type="ECO:0000256" key="5">
    <source>
        <dbReference type="ARBA" id="ARBA00023015"/>
    </source>
</evidence>
<name>A0ABM5FG80_9SAUR</name>
<dbReference type="RefSeq" id="XP_072844412.1">
    <property type="nucleotide sequence ID" value="XM_072988311.1"/>
</dbReference>
<evidence type="ECO:0000259" key="10">
    <source>
        <dbReference type="PROSITE" id="PS50157"/>
    </source>
</evidence>
<feature type="domain" description="C2H2-type" evidence="10">
    <location>
        <begin position="470"/>
        <end position="497"/>
    </location>
</feature>
<dbReference type="SUPFAM" id="SSF47353">
    <property type="entry name" value="Retrovirus capsid dimerization domain-like"/>
    <property type="match status" value="1"/>
</dbReference>
<feature type="domain" description="C2H2-type" evidence="10">
    <location>
        <begin position="582"/>
        <end position="609"/>
    </location>
</feature>
<feature type="domain" description="C2H2-type" evidence="10">
    <location>
        <begin position="610"/>
        <end position="637"/>
    </location>
</feature>
<organism evidence="13 15">
    <name type="scientific">Pogona vitticeps</name>
    <name type="common">central bearded dragon</name>
    <dbReference type="NCBI Taxonomy" id="103695"/>
    <lineage>
        <taxon>Eukaryota</taxon>
        <taxon>Metazoa</taxon>
        <taxon>Chordata</taxon>
        <taxon>Craniata</taxon>
        <taxon>Vertebrata</taxon>
        <taxon>Euteleostomi</taxon>
        <taxon>Lepidosauria</taxon>
        <taxon>Squamata</taxon>
        <taxon>Bifurcata</taxon>
        <taxon>Unidentata</taxon>
        <taxon>Episquamata</taxon>
        <taxon>Toxicofera</taxon>
        <taxon>Iguania</taxon>
        <taxon>Acrodonta</taxon>
        <taxon>Agamidae</taxon>
        <taxon>Amphibolurinae</taxon>
        <taxon>Pogona</taxon>
    </lineage>
</organism>
<dbReference type="RefSeq" id="XP_072844413.1">
    <property type="nucleotide sequence ID" value="XM_072988312.1"/>
</dbReference>
<sequence>MEERKSANTKTGSGGSHGIDGGSGGTAGEVTGQDMPDPCVDNSEVQRRLFRGLGYQNGTGPRELCTQLHQLCRRWLKPERYTKTQILDLVILEQFLISLPPEMKKWVRECGPETSSQAVALAEGFLLSQAEEEEQLKLLLGNAAVELPKVEKAPLDTLKRAEVPCIKEESNGSTTSLGGEKNLWLWSEAFPGAADTGDVQADELMLLLDKAASELSEAKEAPLGSQQMMEDPWIKQERDGAATSVGGEKTLWPWSGTFPGAVEMDEIQADELKLLLGNAAAEFSQAEEAPLDAQQQTEVLWIKQEHDGDATSLGNGISLWPWSGPFPGAVEMAKVQAEKGLVTFEEVSVKFTEEEWGRLDPGQRALHREVMDENWRNVTSVALASMKSHCWKNTTQKCKEEQSCTGTYTEEKPYKCPECGKAFKQSHGLAYHLRAHAGEKPYKCTECGKNFSTSQSLGFHSRIHTGEKPYLCLKCGKTFRHSNSLACHQISHTGEKPHQCFHCGKCFGQSTTLAAHLRIHTREKPYQCSECGKSFRQKGNLASHQRTHTGEKPFKCLECGKSFIQGGALAYHQRTHSGQKPYKCLECGKCFCSSQSLTVHYRTHTGEKPFQCSECGKSFKHSSGLAYHEITHTGEKSHKCLQCGKSFGLSSELAAHERTHTGEKLYICSVCGKILCSSQSLMFHHRTHTGEKPYQCSECGKSFRQSSGLAYHQITHREEKKCKYEECEKSPGDSSVMV</sequence>
<dbReference type="PANTHER" id="PTHR14003:SF23">
    <property type="entry name" value="ZINC FINGER PROTEIN 143"/>
    <property type="match status" value="1"/>
</dbReference>
<feature type="domain" description="SCAN box" evidence="11">
    <location>
        <begin position="47"/>
        <end position="125"/>
    </location>
</feature>
<proteinExistence type="predicted"/>
<dbReference type="InterPro" id="IPR003309">
    <property type="entry name" value="SCAN_dom"/>
</dbReference>
<dbReference type="PROSITE" id="PS00028">
    <property type="entry name" value="ZINC_FINGER_C2H2_1"/>
    <property type="match status" value="11"/>
</dbReference>
<reference evidence="13 14" key="1">
    <citation type="submission" date="2025-05" db="UniProtKB">
        <authorList>
            <consortium name="RefSeq"/>
        </authorList>
    </citation>
    <scope>NUCLEOTIDE SEQUENCE [LARGE SCALE GENOMIC DNA]</scope>
</reference>
<feature type="domain" description="C2H2-type" evidence="10">
    <location>
        <begin position="498"/>
        <end position="525"/>
    </location>
</feature>
<evidence type="ECO:0000259" key="11">
    <source>
        <dbReference type="PROSITE" id="PS50804"/>
    </source>
</evidence>
<dbReference type="Pfam" id="PF00096">
    <property type="entry name" value="zf-C2H2"/>
    <property type="match status" value="8"/>
</dbReference>
<evidence type="ECO:0000313" key="13">
    <source>
        <dbReference type="Proteomes" id="UP001652642"/>
    </source>
</evidence>
<evidence type="ECO:0000256" key="6">
    <source>
        <dbReference type="ARBA" id="ARBA00023163"/>
    </source>
</evidence>
<dbReference type="GeneID" id="110070393"/>
<evidence type="ECO:0000256" key="4">
    <source>
        <dbReference type="ARBA" id="ARBA00022833"/>
    </source>
</evidence>
<dbReference type="Proteomes" id="UP001652642">
    <property type="component" value="Chromosome 2"/>
</dbReference>
<dbReference type="Pfam" id="PF02023">
    <property type="entry name" value="SCAN"/>
    <property type="match status" value="1"/>
</dbReference>
<keyword evidence="2" id="KW-0677">Repeat</keyword>
<keyword evidence="7" id="KW-0539">Nucleus</keyword>
<keyword evidence="1" id="KW-0479">Metal-binding</keyword>
<feature type="domain" description="C2H2-type" evidence="10">
    <location>
        <begin position="414"/>
        <end position="441"/>
    </location>
</feature>
<evidence type="ECO:0000256" key="2">
    <source>
        <dbReference type="ARBA" id="ARBA00022737"/>
    </source>
</evidence>
<keyword evidence="4" id="KW-0862">Zinc</keyword>
<protein>
    <submittedName>
        <fullName evidence="14 15">Uncharacterized protein</fullName>
    </submittedName>
</protein>
<dbReference type="Pfam" id="PF13912">
    <property type="entry name" value="zf-C2H2_6"/>
    <property type="match status" value="2"/>
</dbReference>
<evidence type="ECO:0000256" key="3">
    <source>
        <dbReference type="ARBA" id="ARBA00022771"/>
    </source>
</evidence>
<dbReference type="InterPro" id="IPR001909">
    <property type="entry name" value="KRAB"/>
</dbReference>
<evidence type="ECO:0000256" key="1">
    <source>
        <dbReference type="ARBA" id="ARBA00022723"/>
    </source>
</evidence>
<feature type="region of interest" description="Disordered" evidence="9">
    <location>
        <begin position="1"/>
        <end position="38"/>
    </location>
</feature>